<dbReference type="InterPro" id="IPR039600">
    <property type="entry name" value="TANGO6/Rtp1"/>
</dbReference>
<feature type="domain" description="RNA polymerase II assembly factor Rtp1 C-terminal" evidence="4">
    <location>
        <begin position="702"/>
        <end position="810"/>
    </location>
</feature>
<feature type="compositionally biased region" description="Acidic residues" evidence="2">
    <location>
        <begin position="608"/>
        <end position="622"/>
    </location>
</feature>
<comment type="similarity">
    <text evidence="1">Belongs to the Tango6 family.</text>
</comment>
<dbReference type="PANTHER" id="PTHR20959">
    <property type="entry name" value="TRANSPORT AND GOLGI ORGANIZATION PROTEIN 6 FAMILY MEMBER"/>
    <property type="match status" value="1"/>
</dbReference>
<evidence type="ECO:0000256" key="2">
    <source>
        <dbReference type="SAM" id="MobiDB-lite"/>
    </source>
</evidence>
<name>A0ABX6ERN4_KLUMA</name>
<evidence type="ECO:0000259" key="3">
    <source>
        <dbReference type="Pfam" id="PF10304"/>
    </source>
</evidence>
<dbReference type="Pfam" id="PF10363">
    <property type="entry name" value="RTP1_C1"/>
    <property type="match status" value="1"/>
</dbReference>
<dbReference type="InterPro" id="IPR011989">
    <property type="entry name" value="ARM-like"/>
</dbReference>
<evidence type="ECO:0000313" key="5">
    <source>
        <dbReference type="EMBL" id="QGN14906.1"/>
    </source>
</evidence>
<organism evidence="5 6">
    <name type="scientific">Kluyveromyces marxianus</name>
    <name type="common">Yeast</name>
    <name type="synonym">Candida kefyr</name>
    <dbReference type="NCBI Taxonomy" id="4911"/>
    <lineage>
        <taxon>Eukaryota</taxon>
        <taxon>Fungi</taxon>
        <taxon>Dikarya</taxon>
        <taxon>Ascomycota</taxon>
        <taxon>Saccharomycotina</taxon>
        <taxon>Saccharomycetes</taxon>
        <taxon>Saccharomycetales</taxon>
        <taxon>Saccharomycetaceae</taxon>
        <taxon>Kluyveromyces</taxon>
    </lineage>
</organism>
<protein>
    <submittedName>
        <fullName evidence="5">YMR185W</fullName>
    </submittedName>
</protein>
<dbReference type="Proteomes" id="UP000422736">
    <property type="component" value="Chromosome 2"/>
</dbReference>
<dbReference type="Pfam" id="PF10304">
    <property type="entry name" value="RTP1_C2"/>
    <property type="match status" value="1"/>
</dbReference>
<dbReference type="SUPFAM" id="SSF48371">
    <property type="entry name" value="ARM repeat"/>
    <property type="match status" value="1"/>
</dbReference>
<dbReference type="InterPro" id="IPR019414">
    <property type="entry name" value="Rtp1_C2"/>
</dbReference>
<dbReference type="PANTHER" id="PTHR20959:SF1">
    <property type="entry name" value="TRANSPORT AND GOLGI ORGANIZATION PROTEIN 6 HOMOLOG"/>
    <property type="match status" value="1"/>
</dbReference>
<keyword evidence="6" id="KW-1185">Reference proteome</keyword>
<evidence type="ECO:0000259" key="4">
    <source>
        <dbReference type="Pfam" id="PF10363"/>
    </source>
</evidence>
<proteinExistence type="inferred from homology"/>
<dbReference type="EMBL" id="CP015055">
    <property type="protein sequence ID" value="QGN14906.1"/>
    <property type="molecule type" value="Genomic_DNA"/>
</dbReference>
<evidence type="ECO:0000313" key="6">
    <source>
        <dbReference type="Proteomes" id="UP000422736"/>
    </source>
</evidence>
<dbReference type="Gene3D" id="1.25.10.10">
    <property type="entry name" value="Leucine-rich Repeat Variant"/>
    <property type="match status" value="1"/>
</dbReference>
<accession>A0ABX6ERN4</accession>
<reference evidence="5 6" key="1">
    <citation type="submission" date="2016-03" db="EMBL/GenBank/DDBJ databases">
        <title>How can Kluyveromyces marxianus grow so fast - potential evolutionary course in Saccharomyces Complex revealed by comparative genomics.</title>
        <authorList>
            <person name="Mo W."/>
            <person name="Lu W."/>
            <person name="Yang X."/>
            <person name="Qi J."/>
            <person name="Lv H."/>
        </authorList>
    </citation>
    <scope>NUCLEOTIDE SEQUENCE [LARGE SCALE GENOMIC DNA]</scope>
    <source>
        <strain evidence="5 6">FIM1</strain>
    </source>
</reference>
<dbReference type="InterPro" id="IPR016024">
    <property type="entry name" value="ARM-type_fold"/>
</dbReference>
<dbReference type="InterPro" id="IPR019451">
    <property type="entry name" value="Rtp1_C1"/>
</dbReference>
<gene>
    <name evidence="5" type="primary">RTP1</name>
    <name evidence="5" type="ORF">FIM1_1580</name>
</gene>
<sequence>MSKKLTDVLNKKLDFTNNSPIDIFFQELDNFFGRINQKDFKTSIYDDLQLNNDQLVDTLLSYFERICRLVSEKQEENNDLIPISLHDMKHFDTLVNLLVIHGINANLPVPIQIPLEQRRLDSFRDENKLYKLDVIPTAGKCSEALKRVLLSFENIFLNAPTSHYVRKILLKGGPGYADTLIGYMSLMYAATSSVDAKAYEQKLRQLEKIKDTYSLFEIYSLFLSTIKNDKFKYWPLNRLSLLVVERDDGLISLVDFIVGVREDDQVDTSKFERVNRIVLAKPKTLTSVQYFDKLFVQIYECFTHVDKPILISCLNGIVTAFYLRNKRIVRDFLFTKINKVLYNTDNTNIPVKDVNNVINVLISVGRTTYTDLITDMIASYKNGQDFYLNLWIYAMFLKRSQKSTPKNEGEPPYYNIILGLIKTYMVVTDNYKDLDIILSNMVNYDHDTWEYRIDLETQLPYISTKDQNISESLGIGKLSVEEETTKKFQKMLMDIDPAVDLFIELLTKIDDQQVNKSIFSAVTNSWLKQIPNLQTENIKPLQKVGNEEDDDDSSFADNIQSMIFLKVLERMNEVFKSNLLTEPSDLLVIILQILEFAKTNKELPKEPDSDDEDDEDDGDDEQLMSPSDTFGIALKLLNSVLPTFHSACNEKEKTLLTSIRQKTINLKSAAWQNIVRQIDDILAQEPSYQDDDDDKNNDKALLKKALANINDPLVPIRAHGLLQLRQLLQKRSKQVDIKKVFMIHITQLHDQDPFIYLNVIRGLGMLIDIRPDETLQLLFKAYRAKESKSSVDDILKIGEVLMNYVSVQGEAFTGKNSAELISICLENVKEKERVDNRVRMSSMSILGKCLELNALGIQDFIGDILDCAFGILTFETNTNSDDEDIKKNSAIMRRSAVHLIYDLLSNSGLGLFPESYGVEKVKTTLSYIKSQDNDFLVCEQIGTVLNQIDIHLQNSMIPDNINSPSLKQLQL</sequence>
<evidence type="ECO:0000256" key="1">
    <source>
        <dbReference type="ARBA" id="ARBA00005724"/>
    </source>
</evidence>
<feature type="region of interest" description="Disordered" evidence="2">
    <location>
        <begin position="601"/>
        <end position="624"/>
    </location>
</feature>
<feature type="domain" description="RNA polymerase II assembly factor Rtp1 C-terminal" evidence="3">
    <location>
        <begin position="918"/>
        <end position="948"/>
    </location>
</feature>